<proteinExistence type="predicted"/>
<comment type="caution">
    <text evidence="1">The sequence shown here is derived from an EMBL/GenBank/DDBJ whole genome shotgun (WGS) entry which is preliminary data.</text>
</comment>
<dbReference type="SUPFAM" id="SSF53474">
    <property type="entry name" value="alpha/beta-Hydrolases"/>
    <property type="match status" value="1"/>
</dbReference>
<dbReference type="PANTHER" id="PTHR48098:SF3">
    <property type="entry name" value="IRON(III) ENTEROBACTIN ESTERASE"/>
    <property type="match status" value="1"/>
</dbReference>
<accession>A0A2T0WHI2</accession>
<protein>
    <recommendedName>
        <fullName evidence="3">Esterase</fullName>
    </recommendedName>
</protein>
<organism evidence="1 2">
    <name type="scientific">Mongoliibacter ruber</name>
    <dbReference type="NCBI Taxonomy" id="1750599"/>
    <lineage>
        <taxon>Bacteria</taxon>
        <taxon>Pseudomonadati</taxon>
        <taxon>Bacteroidota</taxon>
        <taxon>Cytophagia</taxon>
        <taxon>Cytophagales</taxon>
        <taxon>Cyclobacteriaceae</taxon>
        <taxon>Mongoliibacter</taxon>
    </lineage>
</organism>
<dbReference type="PANTHER" id="PTHR48098">
    <property type="entry name" value="ENTEROCHELIN ESTERASE-RELATED"/>
    <property type="match status" value="1"/>
</dbReference>
<evidence type="ECO:0000313" key="2">
    <source>
        <dbReference type="Proteomes" id="UP000238157"/>
    </source>
</evidence>
<dbReference type="EMBL" id="PVTR01000009">
    <property type="protein sequence ID" value="PRY86168.1"/>
    <property type="molecule type" value="Genomic_DNA"/>
</dbReference>
<dbReference type="RefSeq" id="WP_106134507.1">
    <property type="nucleotide sequence ID" value="NZ_PVTR01000009.1"/>
</dbReference>
<dbReference type="InterPro" id="IPR029058">
    <property type="entry name" value="AB_hydrolase_fold"/>
</dbReference>
<evidence type="ECO:0000313" key="1">
    <source>
        <dbReference type="EMBL" id="PRY86168.1"/>
    </source>
</evidence>
<name>A0A2T0WHI2_9BACT</name>
<dbReference type="PROSITE" id="PS51257">
    <property type="entry name" value="PROKAR_LIPOPROTEIN"/>
    <property type="match status" value="1"/>
</dbReference>
<dbReference type="InterPro" id="IPR050583">
    <property type="entry name" value="Mycobacterial_A85_antigen"/>
</dbReference>
<gene>
    <name evidence="1" type="ORF">CLW00_10912</name>
</gene>
<evidence type="ECO:0008006" key="3">
    <source>
        <dbReference type="Google" id="ProtNLM"/>
    </source>
</evidence>
<dbReference type="Gene3D" id="3.40.50.1820">
    <property type="entry name" value="alpha/beta hydrolase"/>
    <property type="match status" value="1"/>
</dbReference>
<dbReference type="Proteomes" id="UP000238157">
    <property type="component" value="Unassembled WGS sequence"/>
</dbReference>
<dbReference type="AlphaFoldDB" id="A0A2T0WHI2"/>
<sequence length="572" mass="66900">MNRLSLFILLLFLYSCQEDKSPKISISLSEELASEVSDGRLLLLFHGSDNTEPRFAVSDDVNSAQVIGMDFENYQKGNSFEFDISSFGYPIENFKDIPSGEYWVQAYIVKYETFNRADGHTIKMPMDQWEGRQWNRTPGNVFSKPKKVNWDGKSDFSIEIDQINPPVEEPEDTEYIKHIKFRSDLLSEFWGRDIYLGAHILIPREFEENTNEYYPLMIFHGHFTPNFGGFRTTPPDEDMEEEYSPRFGIYGYNKIQQEEAYNFYQKWISPDFPKFIAIEIQHANPFYDDSYAVNSENIGPYGDAITYELIPHIEKEFRGIGEGWARFTYGGSTGGWEALAVQVKYPDEYNGCFAACPDPIDFRAYTTVNIYEDDNAYFINGPFRTTERVGRRNYLGHVSAMLKDMNYKELALGGEKSRSGDQWDIWQAVFSPVGTDGYPKPIWNKYSGEIDKEVADHWKENFDLRYIMERDWDTLGEKLEGKIHIYCGDMDNYYLNNAVYLTEDFLEKTENPYYDGEVLYGDRAEHCWNGDPDQPNYITRLRYHTMYLDRIANRLKKTAPSDFNQRTWVLNR</sequence>
<keyword evidence="2" id="KW-1185">Reference proteome</keyword>
<dbReference type="OrthoDB" id="9768282at2"/>
<reference evidence="1 2" key="1">
    <citation type="submission" date="2018-03" db="EMBL/GenBank/DDBJ databases">
        <title>Genomic Encyclopedia of Archaeal and Bacterial Type Strains, Phase II (KMG-II): from individual species to whole genera.</title>
        <authorList>
            <person name="Goeker M."/>
        </authorList>
    </citation>
    <scope>NUCLEOTIDE SEQUENCE [LARGE SCALE GENOMIC DNA]</scope>
    <source>
        <strain evidence="1 2">DSM 27929</strain>
    </source>
</reference>